<gene>
    <name evidence="2" type="ORF">MNB_SV-4-1309</name>
</gene>
<dbReference type="GO" id="GO:0016226">
    <property type="term" value="P:iron-sulfur cluster assembly"/>
    <property type="evidence" value="ECO:0007669"/>
    <property type="project" value="InterPro"/>
</dbReference>
<name>A0A1W1E8W9_9ZZZZ</name>
<sequence length="154" mass="16876">MTMDEMVVEHMMNPKNYGTLATANSEGMGKNPLNGEKVVIYIHVKEDEEKPYIDDIAFQAIGCTTTIVAGSMLTEEAKGLTIDGARNLVAATMQLLEKLPPEDAACSEMVALAIRAAVDTYEKRKAEADYPMITYQIVNDCTPKEEKADENPAD</sequence>
<dbReference type="GO" id="GO:0005506">
    <property type="term" value="F:iron ion binding"/>
    <property type="evidence" value="ECO:0007669"/>
    <property type="project" value="InterPro"/>
</dbReference>
<dbReference type="GO" id="GO:0051536">
    <property type="term" value="F:iron-sulfur cluster binding"/>
    <property type="evidence" value="ECO:0007669"/>
    <property type="project" value="InterPro"/>
</dbReference>
<dbReference type="Pfam" id="PF01592">
    <property type="entry name" value="NifU_N"/>
    <property type="match status" value="1"/>
</dbReference>
<proteinExistence type="predicted"/>
<dbReference type="SUPFAM" id="SSF82649">
    <property type="entry name" value="SufE/NifU"/>
    <property type="match status" value="1"/>
</dbReference>
<dbReference type="AlphaFoldDB" id="A0A1W1E8W9"/>
<reference evidence="2" key="1">
    <citation type="submission" date="2016-10" db="EMBL/GenBank/DDBJ databases">
        <authorList>
            <person name="de Groot N.N."/>
        </authorList>
    </citation>
    <scope>NUCLEOTIDE SEQUENCE</scope>
</reference>
<dbReference type="EMBL" id="FPIB01000016">
    <property type="protein sequence ID" value="SFV90415.1"/>
    <property type="molecule type" value="Genomic_DNA"/>
</dbReference>
<protein>
    <submittedName>
        <fullName evidence="2">Iron-sulfur cluster assembly scaffold protein IscU/NifU-like</fullName>
    </submittedName>
</protein>
<feature type="domain" description="NIF system FeS cluster assembly NifU N-terminal" evidence="1">
    <location>
        <begin position="5"/>
        <end position="127"/>
    </location>
</feature>
<evidence type="ECO:0000313" key="2">
    <source>
        <dbReference type="EMBL" id="SFV90415.1"/>
    </source>
</evidence>
<dbReference type="InterPro" id="IPR002871">
    <property type="entry name" value="NIF_FeS_clus_asmbl_NifU_N"/>
</dbReference>
<evidence type="ECO:0000259" key="1">
    <source>
        <dbReference type="Pfam" id="PF01592"/>
    </source>
</evidence>
<dbReference type="Gene3D" id="3.90.1010.10">
    <property type="match status" value="1"/>
</dbReference>
<dbReference type="PANTHER" id="PTHR10093">
    <property type="entry name" value="IRON-SULFUR CLUSTER ASSEMBLY ENZYME NIFU HOMOLOG"/>
    <property type="match status" value="1"/>
</dbReference>
<organism evidence="2">
    <name type="scientific">hydrothermal vent metagenome</name>
    <dbReference type="NCBI Taxonomy" id="652676"/>
    <lineage>
        <taxon>unclassified sequences</taxon>
        <taxon>metagenomes</taxon>
        <taxon>ecological metagenomes</taxon>
    </lineage>
</organism>
<accession>A0A1W1E8W9</accession>